<evidence type="ECO:0000313" key="2">
    <source>
        <dbReference type="Proteomes" id="UP000017559"/>
    </source>
</evidence>
<dbReference type="HOGENOM" id="CLU_1614810_0_0_1"/>
<reference evidence="1 2" key="1">
    <citation type="journal article" date="2014" name="BMC Genomics">
        <title>Genome and secretome analysis of the hemibiotrophic fungal pathogen, Moniliophthora roreri, which causes frosty pod rot disease of cacao: mechanisms of the biotrophic and necrotrophic phases.</title>
        <authorList>
            <person name="Meinhardt L.W."/>
            <person name="Costa G.G.L."/>
            <person name="Thomazella D.P.T."/>
            <person name="Teixeira P.J.P.L."/>
            <person name="Carazzolle M.F."/>
            <person name="Schuster S.C."/>
            <person name="Carlson J.E."/>
            <person name="Guiltinan M.J."/>
            <person name="Mieczkowski P."/>
            <person name="Farmer A."/>
            <person name="Ramaraj T."/>
            <person name="Crozier J."/>
            <person name="Davis R.E."/>
            <person name="Shao J."/>
            <person name="Melnick R.L."/>
            <person name="Pereira G.A.G."/>
            <person name="Bailey B.A."/>
        </authorList>
    </citation>
    <scope>NUCLEOTIDE SEQUENCE [LARGE SCALE GENOMIC DNA]</scope>
    <source>
        <strain evidence="1 2">MCA 2997</strain>
    </source>
</reference>
<comment type="caution">
    <text evidence="1">The sequence shown here is derived from an EMBL/GenBank/DDBJ whole genome shotgun (WGS) entry which is preliminary data.</text>
</comment>
<sequence length="165" mass="18214">ISGSLSLISSANAIIRRRRYPWIATTSHHKLSTKVADHDYDVAKVSCSRLDIDIDTLATFSSYPRFQPQPAAPEYTGMTFLAHIGSQNSFLASAESADAVFTSQWKSLPPTNIPTFASVPDHFVIISTSLQRLGRDVDAWVTWLWDQESILSLFCISIAIDPPAS</sequence>
<evidence type="ECO:0000313" key="1">
    <source>
        <dbReference type="EMBL" id="ESK86286.1"/>
    </source>
</evidence>
<accession>V2X0I0</accession>
<protein>
    <submittedName>
        <fullName evidence="1">Uncharacterized protein</fullName>
    </submittedName>
</protein>
<dbReference type="KEGG" id="mrr:Moror_16587"/>
<name>V2X0I0_MONRO</name>
<gene>
    <name evidence="1" type="ORF">Moror_16587</name>
</gene>
<feature type="non-terminal residue" evidence="1">
    <location>
        <position position="1"/>
    </location>
</feature>
<keyword evidence="2" id="KW-1185">Reference proteome</keyword>
<dbReference type="EMBL" id="AWSO01000948">
    <property type="protein sequence ID" value="ESK86286.1"/>
    <property type="molecule type" value="Genomic_DNA"/>
</dbReference>
<proteinExistence type="predicted"/>
<dbReference type="Proteomes" id="UP000017559">
    <property type="component" value="Unassembled WGS sequence"/>
</dbReference>
<dbReference type="AlphaFoldDB" id="V2X0I0"/>
<organism evidence="1 2">
    <name type="scientific">Moniliophthora roreri (strain MCA 2997)</name>
    <name type="common">Cocoa frosty pod rot fungus</name>
    <name type="synonym">Crinipellis roreri</name>
    <dbReference type="NCBI Taxonomy" id="1381753"/>
    <lineage>
        <taxon>Eukaryota</taxon>
        <taxon>Fungi</taxon>
        <taxon>Dikarya</taxon>
        <taxon>Basidiomycota</taxon>
        <taxon>Agaricomycotina</taxon>
        <taxon>Agaricomycetes</taxon>
        <taxon>Agaricomycetidae</taxon>
        <taxon>Agaricales</taxon>
        <taxon>Marasmiineae</taxon>
        <taxon>Marasmiaceae</taxon>
        <taxon>Moniliophthora</taxon>
    </lineage>
</organism>